<reference evidence="2" key="2">
    <citation type="submission" date="2020-11" db="EMBL/GenBank/DDBJ databases">
        <authorList>
            <person name="McCartney M.A."/>
            <person name="Auch B."/>
            <person name="Kono T."/>
            <person name="Mallez S."/>
            <person name="Becker A."/>
            <person name="Gohl D.M."/>
            <person name="Silverstein K.A.T."/>
            <person name="Koren S."/>
            <person name="Bechman K.B."/>
            <person name="Herman A."/>
            <person name="Abrahante J.E."/>
            <person name="Garbe J."/>
        </authorList>
    </citation>
    <scope>NUCLEOTIDE SEQUENCE</scope>
    <source>
        <strain evidence="2">Duluth1</strain>
        <tissue evidence="2">Whole animal</tissue>
    </source>
</reference>
<gene>
    <name evidence="2" type="ORF">DPMN_139281</name>
</gene>
<sequence>MRHVEVSEAVSRRKSGVKQKNKKDIGLPRPVPDDGGLIEPGLLRRLDRVEKSA</sequence>
<dbReference type="Proteomes" id="UP000828390">
    <property type="component" value="Unassembled WGS sequence"/>
</dbReference>
<evidence type="ECO:0000313" key="2">
    <source>
        <dbReference type="EMBL" id="KAH3810883.1"/>
    </source>
</evidence>
<dbReference type="EMBL" id="JAIWYP010000006">
    <property type="protein sequence ID" value="KAH3810883.1"/>
    <property type="molecule type" value="Genomic_DNA"/>
</dbReference>
<keyword evidence="3" id="KW-1185">Reference proteome</keyword>
<proteinExistence type="predicted"/>
<feature type="region of interest" description="Disordered" evidence="1">
    <location>
        <begin position="1"/>
        <end position="39"/>
    </location>
</feature>
<organism evidence="2 3">
    <name type="scientific">Dreissena polymorpha</name>
    <name type="common">Zebra mussel</name>
    <name type="synonym">Mytilus polymorpha</name>
    <dbReference type="NCBI Taxonomy" id="45954"/>
    <lineage>
        <taxon>Eukaryota</taxon>
        <taxon>Metazoa</taxon>
        <taxon>Spiralia</taxon>
        <taxon>Lophotrochozoa</taxon>
        <taxon>Mollusca</taxon>
        <taxon>Bivalvia</taxon>
        <taxon>Autobranchia</taxon>
        <taxon>Heteroconchia</taxon>
        <taxon>Euheterodonta</taxon>
        <taxon>Imparidentia</taxon>
        <taxon>Neoheterodontei</taxon>
        <taxon>Myida</taxon>
        <taxon>Dreissenoidea</taxon>
        <taxon>Dreissenidae</taxon>
        <taxon>Dreissena</taxon>
    </lineage>
</organism>
<name>A0A9D4G8V2_DREPO</name>
<comment type="caution">
    <text evidence="2">The sequence shown here is derived from an EMBL/GenBank/DDBJ whole genome shotgun (WGS) entry which is preliminary data.</text>
</comment>
<evidence type="ECO:0000256" key="1">
    <source>
        <dbReference type="SAM" id="MobiDB-lite"/>
    </source>
</evidence>
<evidence type="ECO:0000313" key="3">
    <source>
        <dbReference type="Proteomes" id="UP000828390"/>
    </source>
</evidence>
<accession>A0A9D4G8V2</accession>
<dbReference type="AlphaFoldDB" id="A0A9D4G8V2"/>
<feature type="compositionally biased region" description="Basic residues" evidence="1">
    <location>
        <begin position="12"/>
        <end position="21"/>
    </location>
</feature>
<reference evidence="2" key="1">
    <citation type="journal article" date="2019" name="bioRxiv">
        <title>The Genome of the Zebra Mussel, Dreissena polymorpha: A Resource for Invasive Species Research.</title>
        <authorList>
            <person name="McCartney M.A."/>
            <person name="Auch B."/>
            <person name="Kono T."/>
            <person name="Mallez S."/>
            <person name="Zhang Y."/>
            <person name="Obille A."/>
            <person name="Becker A."/>
            <person name="Abrahante J.E."/>
            <person name="Garbe J."/>
            <person name="Badalamenti J.P."/>
            <person name="Herman A."/>
            <person name="Mangelson H."/>
            <person name="Liachko I."/>
            <person name="Sullivan S."/>
            <person name="Sone E.D."/>
            <person name="Koren S."/>
            <person name="Silverstein K.A.T."/>
            <person name="Beckman K.B."/>
            <person name="Gohl D.M."/>
        </authorList>
    </citation>
    <scope>NUCLEOTIDE SEQUENCE</scope>
    <source>
        <strain evidence="2">Duluth1</strain>
        <tissue evidence="2">Whole animal</tissue>
    </source>
</reference>
<protein>
    <submittedName>
        <fullName evidence="2">Uncharacterized protein</fullName>
    </submittedName>
</protein>